<name>A0A4S8KPI9_DENBC</name>
<dbReference type="GO" id="GO:0046872">
    <property type="term" value="F:metal ion binding"/>
    <property type="evidence" value="ECO:0007669"/>
    <property type="project" value="UniProtKB-KW"/>
</dbReference>
<dbReference type="GO" id="GO:0033389">
    <property type="term" value="P:putrescine biosynthetic process from arginine, via agmatine"/>
    <property type="evidence" value="ECO:0007669"/>
    <property type="project" value="TreeGrafter"/>
</dbReference>
<keyword evidence="2" id="KW-0378">Hydrolase</keyword>
<dbReference type="Proteomes" id="UP000297245">
    <property type="component" value="Unassembled WGS sequence"/>
</dbReference>
<evidence type="ECO:0000313" key="5">
    <source>
        <dbReference type="Proteomes" id="UP000297245"/>
    </source>
</evidence>
<dbReference type="SUPFAM" id="SSF52768">
    <property type="entry name" value="Arginase/deacetylase"/>
    <property type="match status" value="1"/>
</dbReference>
<dbReference type="Pfam" id="PF00491">
    <property type="entry name" value="Arginase"/>
    <property type="match status" value="2"/>
</dbReference>
<sequence>MLCALSRHLAFLALSILSALSPSSAHSHHNNVHIQRSFRTCRHLPRTQVLEVRSPVDLGFSGPLSFSHLDYRRCLEDTSMPFDIGIVGFPFDTKTGARFGASAIRSSSQRQISAWSSSTYAQGPNVLECGDVPPRPYNNSKALDQMAVAYDMLLFRPVSVYSGADDEEHTWPPMGMTAQESINYGSFFAVAAEEGFLTNMSMHAGISMHVWNLIPQGFDDTQHNSTVGFSVITTDDIDDYGVKKVVEKMRQGLSRYLSLDIDVIAGMSEIGGWTTQEVKTDST</sequence>
<evidence type="ECO:0000256" key="1">
    <source>
        <dbReference type="ARBA" id="ARBA00022723"/>
    </source>
</evidence>
<proteinExistence type="predicted"/>
<feature type="chain" id="PRO_5020681519" evidence="3">
    <location>
        <begin position="26"/>
        <end position="283"/>
    </location>
</feature>
<protein>
    <submittedName>
        <fullName evidence="4">Arginase/deacetylase</fullName>
    </submittedName>
</protein>
<evidence type="ECO:0000256" key="3">
    <source>
        <dbReference type="SAM" id="SignalP"/>
    </source>
</evidence>
<dbReference type="EMBL" id="ML180386">
    <property type="protein sequence ID" value="THU77614.1"/>
    <property type="molecule type" value="Genomic_DNA"/>
</dbReference>
<keyword evidence="3" id="KW-0732">Signal</keyword>
<accession>A0A4S8KPI9</accession>
<dbReference type="GO" id="GO:0008783">
    <property type="term" value="F:agmatinase activity"/>
    <property type="evidence" value="ECO:0007669"/>
    <property type="project" value="TreeGrafter"/>
</dbReference>
<dbReference type="PANTHER" id="PTHR11358:SF26">
    <property type="entry name" value="GUANIDINO ACID HYDROLASE, MITOCHONDRIAL"/>
    <property type="match status" value="1"/>
</dbReference>
<keyword evidence="1" id="KW-0479">Metal-binding</keyword>
<dbReference type="OrthoDB" id="288726at2759"/>
<evidence type="ECO:0000256" key="2">
    <source>
        <dbReference type="ARBA" id="ARBA00022801"/>
    </source>
</evidence>
<dbReference type="InterPro" id="IPR023696">
    <property type="entry name" value="Ureohydrolase_dom_sf"/>
</dbReference>
<dbReference type="PANTHER" id="PTHR11358">
    <property type="entry name" value="ARGINASE/AGMATINASE"/>
    <property type="match status" value="1"/>
</dbReference>
<organism evidence="4 5">
    <name type="scientific">Dendrothele bispora (strain CBS 962.96)</name>
    <dbReference type="NCBI Taxonomy" id="1314807"/>
    <lineage>
        <taxon>Eukaryota</taxon>
        <taxon>Fungi</taxon>
        <taxon>Dikarya</taxon>
        <taxon>Basidiomycota</taxon>
        <taxon>Agaricomycotina</taxon>
        <taxon>Agaricomycetes</taxon>
        <taxon>Agaricomycetidae</taxon>
        <taxon>Agaricales</taxon>
        <taxon>Agaricales incertae sedis</taxon>
        <taxon>Dendrothele</taxon>
    </lineage>
</organism>
<dbReference type="Gene3D" id="3.40.800.10">
    <property type="entry name" value="Ureohydrolase domain"/>
    <property type="match status" value="2"/>
</dbReference>
<dbReference type="InterPro" id="IPR006035">
    <property type="entry name" value="Ureohydrolase"/>
</dbReference>
<feature type="signal peptide" evidence="3">
    <location>
        <begin position="1"/>
        <end position="25"/>
    </location>
</feature>
<dbReference type="AlphaFoldDB" id="A0A4S8KPI9"/>
<gene>
    <name evidence="4" type="ORF">K435DRAFT_824280</name>
</gene>
<evidence type="ECO:0000313" key="4">
    <source>
        <dbReference type="EMBL" id="THU77614.1"/>
    </source>
</evidence>
<reference evidence="4 5" key="1">
    <citation type="journal article" date="2019" name="Nat. Ecol. Evol.">
        <title>Megaphylogeny resolves global patterns of mushroom evolution.</title>
        <authorList>
            <person name="Varga T."/>
            <person name="Krizsan K."/>
            <person name="Foldi C."/>
            <person name="Dima B."/>
            <person name="Sanchez-Garcia M."/>
            <person name="Sanchez-Ramirez S."/>
            <person name="Szollosi G.J."/>
            <person name="Szarkandi J.G."/>
            <person name="Papp V."/>
            <person name="Albert L."/>
            <person name="Andreopoulos W."/>
            <person name="Angelini C."/>
            <person name="Antonin V."/>
            <person name="Barry K.W."/>
            <person name="Bougher N.L."/>
            <person name="Buchanan P."/>
            <person name="Buyck B."/>
            <person name="Bense V."/>
            <person name="Catcheside P."/>
            <person name="Chovatia M."/>
            <person name="Cooper J."/>
            <person name="Damon W."/>
            <person name="Desjardin D."/>
            <person name="Finy P."/>
            <person name="Geml J."/>
            <person name="Haridas S."/>
            <person name="Hughes K."/>
            <person name="Justo A."/>
            <person name="Karasinski D."/>
            <person name="Kautmanova I."/>
            <person name="Kiss B."/>
            <person name="Kocsube S."/>
            <person name="Kotiranta H."/>
            <person name="LaButti K.M."/>
            <person name="Lechner B.E."/>
            <person name="Liimatainen K."/>
            <person name="Lipzen A."/>
            <person name="Lukacs Z."/>
            <person name="Mihaltcheva S."/>
            <person name="Morgado L.N."/>
            <person name="Niskanen T."/>
            <person name="Noordeloos M.E."/>
            <person name="Ohm R.A."/>
            <person name="Ortiz-Santana B."/>
            <person name="Ovrebo C."/>
            <person name="Racz N."/>
            <person name="Riley R."/>
            <person name="Savchenko A."/>
            <person name="Shiryaev A."/>
            <person name="Soop K."/>
            <person name="Spirin V."/>
            <person name="Szebenyi C."/>
            <person name="Tomsovsky M."/>
            <person name="Tulloss R.E."/>
            <person name="Uehling J."/>
            <person name="Grigoriev I.V."/>
            <person name="Vagvolgyi C."/>
            <person name="Papp T."/>
            <person name="Martin F.M."/>
            <person name="Miettinen O."/>
            <person name="Hibbett D.S."/>
            <person name="Nagy L.G."/>
        </authorList>
    </citation>
    <scope>NUCLEOTIDE SEQUENCE [LARGE SCALE GENOMIC DNA]</scope>
    <source>
        <strain evidence="4 5">CBS 962.96</strain>
    </source>
</reference>
<keyword evidence="5" id="KW-1185">Reference proteome</keyword>